<keyword evidence="2" id="KW-0812">Transmembrane</keyword>
<protein>
    <submittedName>
        <fullName evidence="3">Uncharacterized protein</fullName>
    </submittedName>
</protein>
<keyword evidence="2" id="KW-0472">Membrane</keyword>
<reference evidence="3" key="1">
    <citation type="submission" date="2023-08" db="EMBL/GenBank/DDBJ databases">
        <title>The novel hydrolase IpcH responsible for the initial isoprocarb degradation step in Rhodococcus sp. D-6.</title>
        <authorList>
            <person name="Zhu Q."/>
        </authorList>
    </citation>
    <scope>NUCLEOTIDE SEQUENCE</scope>
    <source>
        <strain evidence="3">D-6</strain>
    </source>
</reference>
<accession>A0AAU7V3A7</accession>
<dbReference type="EMBL" id="CP132970">
    <property type="protein sequence ID" value="XBW06528.1"/>
    <property type="molecule type" value="Genomic_DNA"/>
</dbReference>
<dbReference type="AlphaFoldDB" id="A0AAU7V3A7"/>
<evidence type="ECO:0000313" key="3">
    <source>
        <dbReference type="EMBL" id="XBW06528.1"/>
    </source>
</evidence>
<feature type="transmembrane region" description="Helical" evidence="2">
    <location>
        <begin position="112"/>
        <end position="134"/>
    </location>
</feature>
<sequence>MARWRCSIPGSSPPSSRTSEPTSAAAYSLVLDVVHSVAAALPGVSLFRVGATEIGRLFEMCADDVSVRGQGRRALLGGLLALGGHPAPEGTLGGGGGLTARAARLVSPPPPLVRLGVTVLLGAVIVTVLAGPLMCTLMD</sequence>
<feature type="compositionally biased region" description="Low complexity" evidence="1">
    <location>
        <begin position="7"/>
        <end position="21"/>
    </location>
</feature>
<feature type="region of interest" description="Disordered" evidence="1">
    <location>
        <begin position="1"/>
        <end position="21"/>
    </location>
</feature>
<proteinExistence type="predicted"/>
<organism evidence="3">
    <name type="scientific">Rhodococcus sp. D-6</name>
    <dbReference type="NCBI Taxonomy" id="1387842"/>
    <lineage>
        <taxon>Bacteria</taxon>
        <taxon>Bacillati</taxon>
        <taxon>Actinomycetota</taxon>
        <taxon>Actinomycetes</taxon>
        <taxon>Mycobacteriales</taxon>
        <taxon>Nocardiaceae</taxon>
        <taxon>Rhodococcus</taxon>
    </lineage>
</organism>
<name>A0AAU7V3A7_9NOCA</name>
<gene>
    <name evidence="3" type="ORF">RBB84_11830</name>
</gene>
<evidence type="ECO:0000256" key="2">
    <source>
        <dbReference type="SAM" id="Phobius"/>
    </source>
</evidence>
<evidence type="ECO:0000256" key="1">
    <source>
        <dbReference type="SAM" id="MobiDB-lite"/>
    </source>
</evidence>
<dbReference type="KEGG" id="rhox:RBB84_11830"/>
<keyword evidence="2" id="KW-1133">Transmembrane helix</keyword>